<proteinExistence type="predicted"/>
<comment type="caution">
    <text evidence="2">The sequence shown here is derived from an EMBL/GenBank/DDBJ whole genome shotgun (WGS) entry which is preliminary data.</text>
</comment>
<dbReference type="PROSITE" id="PS51459">
    <property type="entry name" value="FIDO"/>
    <property type="match status" value="1"/>
</dbReference>
<reference evidence="3" key="1">
    <citation type="journal article" date="2019" name="Int. J. Syst. Evol. Microbiol.">
        <title>The Global Catalogue of Microorganisms (GCM) 10K type strain sequencing project: providing services to taxonomists for standard genome sequencing and annotation.</title>
        <authorList>
            <consortium name="The Broad Institute Genomics Platform"/>
            <consortium name="The Broad Institute Genome Sequencing Center for Infectious Disease"/>
            <person name="Wu L."/>
            <person name="Ma J."/>
        </authorList>
    </citation>
    <scope>NUCLEOTIDE SEQUENCE [LARGE SCALE GENOMIC DNA]</scope>
    <source>
        <strain evidence="3">NBRC 113072</strain>
    </source>
</reference>
<dbReference type="Gene3D" id="1.10.3290.10">
    <property type="entry name" value="Fido-like domain"/>
    <property type="match status" value="1"/>
</dbReference>
<dbReference type="InterPro" id="IPR036597">
    <property type="entry name" value="Fido-like_dom_sf"/>
</dbReference>
<sequence length="429" mass="46990">MGQWHPACWESDVTGVPRRERRSGEYRWYQPDLLVDRPRLVERELARRIAQVERRIRSLDGPDADVLSSVARFLLRSEAIASSRIEGVAPSAKQVALAELSSSEQVHGLSAQARLVANNLTVVQEASGRLADTDTITAANLERLHAALLADESRLHGIRTRQNWIGGADHHPLDAEFVPPAAEHVPALVADLLDYASGAADSPLVQAAVVHAQFETIHPFSDGNGRVGRALIHTVLTRRGLTTTAVLPISLVLATRKEEYVRGLTDYRFEQASAAGTEDAAISAWVSMFVEAADDAVDQSRRIIHDIHEVRADWEQRLIDHRETQGRRRALRSDSTTAHILDALPSAPVLTVRTTANLFDVSPKAASAALDELAAAEILSTRSIARGARAFVADDLLDLITVAERRLASTRFDTRESPPVRPVPARPQT</sequence>
<dbReference type="RefSeq" id="WP_284305298.1">
    <property type="nucleotide sequence ID" value="NZ_BSUO01000001.1"/>
</dbReference>
<dbReference type="EMBL" id="BSUO01000001">
    <property type="protein sequence ID" value="GMA41777.1"/>
    <property type="molecule type" value="Genomic_DNA"/>
</dbReference>
<gene>
    <name evidence="2" type="ORF">GCM10025883_38220</name>
</gene>
<protein>
    <recommendedName>
        <fullName evidence="1">Fido domain-containing protein</fullName>
    </recommendedName>
</protein>
<dbReference type="SUPFAM" id="SSF140931">
    <property type="entry name" value="Fic-like"/>
    <property type="match status" value="1"/>
</dbReference>
<dbReference type="Pfam" id="PF02661">
    <property type="entry name" value="Fic"/>
    <property type="match status" value="1"/>
</dbReference>
<dbReference type="Proteomes" id="UP001157126">
    <property type="component" value="Unassembled WGS sequence"/>
</dbReference>
<feature type="domain" description="Fido" evidence="1">
    <location>
        <begin position="136"/>
        <end position="288"/>
    </location>
</feature>
<name>A0ABQ6IXB2_9MICO</name>
<evidence type="ECO:0000313" key="3">
    <source>
        <dbReference type="Proteomes" id="UP001157126"/>
    </source>
</evidence>
<organism evidence="2 3">
    <name type="scientific">Mobilicoccus caccae</name>
    <dbReference type="NCBI Taxonomy" id="1859295"/>
    <lineage>
        <taxon>Bacteria</taxon>
        <taxon>Bacillati</taxon>
        <taxon>Actinomycetota</taxon>
        <taxon>Actinomycetes</taxon>
        <taxon>Micrococcales</taxon>
        <taxon>Dermatophilaceae</taxon>
        <taxon>Mobilicoccus</taxon>
    </lineage>
</organism>
<dbReference type="InterPro" id="IPR003812">
    <property type="entry name" value="Fido"/>
</dbReference>
<evidence type="ECO:0000259" key="1">
    <source>
        <dbReference type="PROSITE" id="PS51459"/>
    </source>
</evidence>
<keyword evidence="3" id="KW-1185">Reference proteome</keyword>
<dbReference type="InterPro" id="IPR040198">
    <property type="entry name" value="Fido_containing"/>
</dbReference>
<dbReference type="PANTHER" id="PTHR13504:SF38">
    <property type="entry name" value="FIDO DOMAIN-CONTAINING PROTEIN"/>
    <property type="match status" value="1"/>
</dbReference>
<dbReference type="PANTHER" id="PTHR13504">
    <property type="entry name" value="FIDO DOMAIN-CONTAINING PROTEIN DDB_G0283145"/>
    <property type="match status" value="1"/>
</dbReference>
<evidence type="ECO:0000313" key="2">
    <source>
        <dbReference type="EMBL" id="GMA41777.1"/>
    </source>
</evidence>
<accession>A0ABQ6IXB2</accession>